<dbReference type="InterPro" id="IPR001036">
    <property type="entry name" value="Acrflvin-R"/>
</dbReference>
<dbReference type="InterPro" id="IPR027463">
    <property type="entry name" value="AcrB_DN_DC_subdom"/>
</dbReference>
<protein>
    <submittedName>
        <fullName evidence="2">Efflux RND transporter permease subunit</fullName>
    </submittedName>
</protein>
<feature type="transmembrane region" description="Helical" evidence="1">
    <location>
        <begin position="523"/>
        <end position="543"/>
    </location>
</feature>
<dbReference type="SUPFAM" id="SSF82693">
    <property type="entry name" value="Multidrug efflux transporter AcrB pore domain, PN1, PN2, PC1 and PC2 subdomains"/>
    <property type="match status" value="2"/>
</dbReference>
<evidence type="ECO:0000313" key="3">
    <source>
        <dbReference type="Proteomes" id="UP000295554"/>
    </source>
</evidence>
<name>A0A4R5LV92_9GAMM</name>
<dbReference type="GO" id="GO:0042910">
    <property type="term" value="F:xenobiotic transmembrane transporter activity"/>
    <property type="evidence" value="ECO:0007669"/>
    <property type="project" value="TreeGrafter"/>
</dbReference>
<feature type="transmembrane region" description="Helical" evidence="1">
    <location>
        <begin position="333"/>
        <end position="354"/>
    </location>
</feature>
<keyword evidence="1" id="KW-0472">Membrane</keyword>
<keyword evidence="1" id="KW-1133">Transmembrane helix</keyword>
<dbReference type="GO" id="GO:0005886">
    <property type="term" value="C:plasma membrane"/>
    <property type="evidence" value="ECO:0007669"/>
    <property type="project" value="TreeGrafter"/>
</dbReference>
<dbReference type="Gene3D" id="3.30.2090.10">
    <property type="entry name" value="Multidrug efflux transporter AcrB TolC docking domain, DN and DC subdomains"/>
    <property type="match status" value="2"/>
</dbReference>
<feature type="transmembrane region" description="Helical" evidence="1">
    <location>
        <begin position="881"/>
        <end position="901"/>
    </location>
</feature>
<dbReference type="Gene3D" id="3.30.70.1440">
    <property type="entry name" value="Multidrug efflux transporter AcrB pore domain"/>
    <property type="match status" value="1"/>
</dbReference>
<feature type="transmembrane region" description="Helical" evidence="1">
    <location>
        <begin position="983"/>
        <end position="1008"/>
    </location>
</feature>
<dbReference type="OrthoDB" id="9757940at2"/>
<feature type="transmembrane region" description="Helical" evidence="1">
    <location>
        <begin position="388"/>
        <end position="412"/>
    </location>
</feature>
<evidence type="ECO:0000313" key="2">
    <source>
        <dbReference type="EMBL" id="TDG15366.1"/>
    </source>
</evidence>
<feature type="transmembrane region" description="Helical" evidence="1">
    <location>
        <begin position="12"/>
        <end position="32"/>
    </location>
</feature>
<proteinExistence type="predicted"/>
<feature type="transmembrane region" description="Helical" evidence="1">
    <location>
        <begin position="433"/>
        <end position="452"/>
    </location>
</feature>
<dbReference type="Pfam" id="PF00873">
    <property type="entry name" value="ACR_tran"/>
    <property type="match status" value="1"/>
</dbReference>
<dbReference type="Gene3D" id="3.30.70.1320">
    <property type="entry name" value="Multidrug efflux transporter AcrB pore domain like"/>
    <property type="match status" value="1"/>
</dbReference>
<dbReference type="PANTHER" id="PTHR32063">
    <property type="match status" value="1"/>
</dbReference>
<dbReference type="Gene3D" id="1.20.1640.10">
    <property type="entry name" value="Multidrug efflux transporter AcrB transmembrane domain"/>
    <property type="match status" value="2"/>
</dbReference>
<feature type="transmembrane region" description="Helical" evidence="1">
    <location>
        <begin position="361"/>
        <end position="382"/>
    </location>
</feature>
<keyword evidence="1" id="KW-0812">Transmembrane</keyword>
<feature type="transmembrane region" description="Helical" evidence="1">
    <location>
        <begin position="464"/>
        <end position="491"/>
    </location>
</feature>
<dbReference type="SUPFAM" id="SSF82866">
    <property type="entry name" value="Multidrug efflux transporter AcrB transmembrane domain"/>
    <property type="match status" value="2"/>
</dbReference>
<dbReference type="AlphaFoldDB" id="A0A4R5LV92"/>
<dbReference type="EMBL" id="SMSE01000001">
    <property type="protein sequence ID" value="TDG15366.1"/>
    <property type="molecule type" value="Genomic_DNA"/>
</dbReference>
<dbReference type="Gene3D" id="3.30.70.1430">
    <property type="entry name" value="Multidrug efflux transporter AcrB pore domain"/>
    <property type="match status" value="2"/>
</dbReference>
<dbReference type="RefSeq" id="WP_133209697.1">
    <property type="nucleotide sequence ID" value="NZ_SMSE01000001.1"/>
</dbReference>
<reference evidence="2 3" key="1">
    <citation type="submission" date="2019-03" db="EMBL/GenBank/DDBJ databases">
        <title>Seongchinamella monodicae gen. nov., sp. nov., a novel member of the Gammaproteobacteria isolated from a tidal mudflat of beach.</title>
        <authorList>
            <person name="Yang H.G."/>
            <person name="Kang J.W."/>
            <person name="Lee S.D."/>
        </authorList>
    </citation>
    <scope>NUCLEOTIDE SEQUENCE [LARGE SCALE GENOMIC DNA]</scope>
    <source>
        <strain evidence="2 3">GH4-78</strain>
    </source>
</reference>
<dbReference type="PANTHER" id="PTHR32063:SF18">
    <property type="entry name" value="CATION EFFLUX SYSTEM PROTEIN"/>
    <property type="match status" value="1"/>
</dbReference>
<comment type="caution">
    <text evidence="2">The sequence shown here is derived from an EMBL/GenBank/DDBJ whole genome shotgun (WGS) entry which is preliminary data.</text>
</comment>
<dbReference type="SUPFAM" id="SSF82714">
    <property type="entry name" value="Multidrug efflux transporter AcrB TolC docking domain, DN and DC subdomains"/>
    <property type="match status" value="2"/>
</dbReference>
<feature type="transmembrane region" description="Helical" evidence="1">
    <location>
        <begin position="855"/>
        <end position="874"/>
    </location>
</feature>
<evidence type="ECO:0000256" key="1">
    <source>
        <dbReference type="SAM" id="Phobius"/>
    </source>
</evidence>
<dbReference type="PRINTS" id="PR00702">
    <property type="entry name" value="ACRIFLAVINRP"/>
</dbReference>
<accession>A0A4R5LV92</accession>
<gene>
    <name evidence="2" type="ORF">E2F43_03795</name>
</gene>
<feature type="transmembrane region" description="Helical" evidence="1">
    <location>
        <begin position="956"/>
        <end position="977"/>
    </location>
</feature>
<keyword evidence="3" id="KW-1185">Reference proteome</keyword>
<organism evidence="2 3">
    <name type="scientific">Seongchinamella unica</name>
    <dbReference type="NCBI Taxonomy" id="2547392"/>
    <lineage>
        <taxon>Bacteria</taxon>
        <taxon>Pseudomonadati</taxon>
        <taxon>Pseudomonadota</taxon>
        <taxon>Gammaproteobacteria</taxon>
        <taxon>Cellvibrionales</taxon>
        <taxon>Halieaceae</taxon>
        <taxon>Seongchinamella</taxon>
    </lineage>
</organism>
<dbReference type="Proteomes" id="UP000295554">
    <property type="component" value="Unassembled WGS sequence"/>
</dbReference>
<sequence>MNIGEYSVRNPVISWLLVIILVGGGLLAYQSIGKLEDPPFTIKVAKIITPYPGATAREVQNELTYHLEDAIQLMPQVKRIKMSVSRPGLSDILIEFKDEYQAEDLPDIFDELRRKIADVKPSLPPGASAPIVLDDFGDVYGIYLVLYGDGYTWRDLYDTADAVKKQLVLVDGVRKVVIDGEQREVVYLDISRSQLAELGISLQQIGNVLGSQNVVVDAGSVRVGDDYLRFSPTGDFQSVQAMGDLLISSSQRRLIRLSDIATITRAYETVPQKIYYVNGKPGLSLGISMTAGENVVAVGERVDQRLHSLLSIIPVGMKLSTVYDQPREVKASVGGFLASVAQAVAIVILVLLIFMGLRTGLVIGAVLLVTVAGTLLVMNLYGIELQRISLGALVIALGMLVDNAIVVAEGMMVRMNRGMDAFQAAREAVGKTIWPLLGGTAIGILAFSAIGLSPDNTGEFASSLFYVILISLSLSWITAISTTPLLCALLLQPDPQAADQDPYSGRLFRVYRALVAKAVDHRWVTVVGVLALFVAALIGFNGVKSGFFPDSNTPLFFVDVWEPEGVDIRTTRDHTLEVSEFIRQQPGVIGTTSVIGGPHQRFTLVYDSREPAPVYAQIIVRTETRQQIPAIQQATAKFMRDNLPSTDPIIKAMRIGPGRDAKIEARFSGPDARVLRELSQQAQRIMRGDGYAVDVRDDWRAPVKVSVPVFNEQVGRQLGVDREGLGSALQYAFEGTTVGVYRDGIRLLPIELRAPENERGDINNVRDIQIWSPVLARSVPASQVVSRYETRMENAVIRGRDRIQTIIASCNPANGLATELFERLRPQIEAIELPVGYKLEWGGEYEDSANAQSGLIASLPMGFLLMILTSILLFGKLRQPAIIWLTVPLAIVGITAGLLATGGAFDFMSLLGALSLVGLLIKNAIVLIEEIDQQIEEGQEPYEAILDSSVSRMRPVLLAAATTILGLIPLLSDVFFVNMSVTIMAGLGFASLLTLTIVPTLYAIFFGISKPGESVTA</sequence>